<evidence type="ECO:0000313" key="4">
    <source>
        <dbReference type="Proteomes" id="UP001152300"/>
    </source>
</evidence>
<feature type="compositionally biased region" description="Polar residues" evidence="1">
    <location>
        <begin position="1"/>
        <end position="15"/>
    </location>
</feature>
<feature type="compositionally biased region" description="Low complexity" evidence="1">
    <location>
        <begin position="85"/>
        <end position="112"/>
    </location>
</feature>
<dbReference type="Proteomes" id="UP001152300">
    <property type="component" value="Unassembled WGS sequence"/>
</dbReference>
<protein>
    <recommendedName>
        <fullName evidence="2">DUF7587 domain-containing protein</fullName>
    </recommendedName>
</protein>
<dbReference type="OrthoDB" id="3550470at2759"/>
<accession>A0A9X0AWT3</accession>
<proteinExistence type="predicted"/>
<sequence length="526" mass="58567">MTMNLQFNRTTNESTVFGRGDSNGDVPPITPCKTRKVVSGNQEPPLTPTMQSTSTEDTTVTSGGPVIDGSVSSNDFLPPTPEPTPKTTSTSTPNSTHSTPISPAPLLSSQIPTPTPTSPASLPPRDRYDLYYTRSVRPHRFRQLIDQSERIRTHYQTLEFYRKWTSHFISQLSGIPIIRNTTTSPSIFDTTTTTKSIVDPTLTNIESPRRADYVNELAILIRRESLLKQWEIDAAKAEMEALASLLLTRPLSSSSFPKPDILLYRVHTSVHPLKSKSPYSRDMGIRCSGWQDSLIDDQPSEKQIYGRAFQAHCERTVEPSPYISVHTSIARLIRFITSFNLHHYPNDEDCTVFVISLNKLKQLGIKATCTDDILASFREKSWTNWKGLPFPSRIRYVTNSHWLVDGWIPDQTIVSEMAVRRFLEIAKDGGIDSEVIEGMGELDNHSPLVKKKIGLEKWPVRWVEGRNEERGEKSLRSGSETASGLGSGVGNFETGMGIEAQGAGSSISKSKASSEDIENALSRLEL</sequence>
<evidence type="ECO:0000259" key="2">
    <source>
        <dbReference type="Pfam" id="PF24494"/>
    </source>
</evidence>
<name>A0A9X0AWT3_9HELO</name>
<dbReference type="Pfam" id="PF24494">
    <property type="entry name" value="DUF7587"/>
    <property type="match status" value="1"/>
</dbReference>
<comment type="caution">
    <text evidence="3">The sequence shown here is derived from an EMBL/GenBank/DDBJ whole genome shotgun (WGS) entry which is preliminary data.</text>
</comment>
<organism evidence="3 4">
    <name type="scientific">Sclerotinia nivalis</name>
    <dbReference type="NCBI Taxonomy" id="352851"/>
    <lineage>
        <taxon>Eukaryota</taxon>
        <taxon>Fungi</taxon>
        <taxon>Dikarya</taxon>
        <taxon>Ascomycota</taxon>
        <taxon>Pezizomycotina</taxon>
        <taxon>Leotiomycetes</taxon>
        <taxon>Helotiales</taxon>
        <taxon>Sclerotiniaceae</taxon>
        <taxon>Sclerotinia</taxon>
    </lineage>
</organism>
<evidence type="ECO:0000313" key="3">
    <source>
        <dbReference type="EMBL" id="KAJ8068608.1"/>
    </source>
</evidence>
<dbReference type="InterPro" id="IPR056009">
    <property type="entry name" value="DUF7587"/>
</dbReference>
<feature type="region of interest" description="Disordered" evidence="1">
    <location>
        <begin position="1"/>
        <end position="126"/>
    </location>
</feature>
<gene>
    <name evidence="3" type="ORF">OCU04_002315</name>
</gene>
<feature type="region of interest" description="Disordered" evidence="1">
    <location>
        <begin position="469"/>
        <end position="526"/>
    </location>
</feature>
<reference evidence="3" key="1">
    <citation type="submission" date="2022-11" db="EMBL/GenBank/DDBJ databases">
        <title>Genome Resource of Sclerotinia nivalis Strain SnTB1, a Plant Pathogen Isolated from American Ginseng.</title>
        <authorList>
            <person name="Fan S."/>
        </authorList>
    </citation>
    <scope>NUCLEOTIDE SEQUENCE</scope>
    <source>
        <strain evidence="3">SnTB1</strain>
    </source>
</reference>
<feature type="compositionally biased region" description="Low complexity" evidence="1">
    <location>
        <begin position="502"/>
        <end position="511"/>
    </location>
</feature>
<dbReference type="AlphaFoldDB" id="A0A9X0AWT3"/>
<keyword evidence="4" id="KW-1185">Reference proteome</keyword>
<evidence type="ECO:0000256" key="1">
    <source>
        <dbReference type="SAM" id="MobiDB-lite"/>
    </source>
</evidence>
<feature type="domain" description="DUF7587" evidence="2">
    <location>
        <begin position="262"/>
        <end position="420"/>
    </location>
</feature>
<feature type="compositionally biased region" description="Polar residues" evidence="1">
    <location>
        <begin position="39"/>
        <end position="62"/>
    </location>
</feature>
<dbReference type="EMBL" id="JAPEIS010000002">
    <property type="protein sequence ID" value="KAJ8068608.1"/>
    <property type="molecule type" value="Genomic_DNA"/>
</dbReference>